<dbReference type="AlphaFoldDB" id="A0A8J2WG55"/>
<evidence type="ECO:0000313" key="3">
    <source>
        <dbReference type="EMBL" id="CAH0106044.1"/>
    </source>
</evidence>
<feature type="compositionally biased region" description="Basic and acidic residues" evidence="1">
    <location>
        <begin position="357"/>
        <end position="373"/>
    </location>
</feature>
<reference evidence="3" key="1">
    <citation type="submission" date="2021-11" db="EMBL/GenBank/DDBJ databases">
        <authorList>
            <person name="Schell T."/>
        </authorList>
    </citation>
    <scope>NUCLEOTIDE SEQUENCE</scope>
    <source>
        <strain evidence="3">M5</strain>
    </source>
</reference>
<sequence>MEEDISKCVINASEDAISEDEVIENNWTFVITAGDISCTKNNGADISDNYSEQGSDSGSSIVVIDSPVVPSYDLHPVLGHTIHQELLQNVEEQAESFDVSDNISYTSHQSSNNEFLKECSPYEEMEQPDTWDCDHETDQPGDGGVVESKIMTNNLVCPSSQLLDELGKQIPMILTENNIEINTNLESVENEKIILKDFIPAEKSDTTIICDVTCPKQHQSVPETDEPICDFVSHTNTNTNSKYTIEIMVKVEETSAKGSIDQQTIVLSETEISDLESDVNLQLIKSEDAIINDSYEHNRVDENPHIGEQQQEMDVGLTNSENLFCDEYNRNSTETHEDANVVQSIISERKLELNQDTDFSSHDDQPKSARPVDDDQSSDSMEDESEDETWDLSLEALMNINSLASSVSSLVQPSFSPSPMLIPADGYQRSHAMLKPDLLEEANRIEELDLMDYSAVTNPDLPAEIVVGNIVPDRHYVHHPNQRLNEKLSFVMAFALAAVIGFAIGHLIGLSDNFPSRCSLRDEQIKHDGSRSYEGWTEEDWLVEVKRLTSYNEDLNRALKDLSSQDSTSCRFDFQVNELLTENWDLKQSIGRIRYGTKPTRSVEDRDTINRLQTENQDLRATVGKLRYLCGQPISNSQQQEQAISNPSKAFVPRLSASETLWETLGVNLTSDWNHLINYHPNGSIEDQLNSVKESAIDCIRLIGSRHDELINLTRENNNKVTEKMETRFKKSVKKTVELLKRVNKEHESFVVSLEEVESRLEKLRSKLEFHWSNLLQSYSIAGNRFGTLESDKPLNSDWFFAMGQQRDKMRRNEKQSEWMFDRAKNRELERKSRKFQTKQKKQKTFQGNSWNHYSSAPSVFSDALKKIFGG</sequence>
<keyword evidence="2" id="KW-0812">Transmembrane</keyword>
<keyword evidence="2" id="KW-1133">Transmembrane helix</keyword>
<comment type="caution">
    <text evidence="3">The sequence shown here is derived from an EMBL/GenBank/DDBJ whole genome shotgun (WGS) entry which is preliminary data.</text>
</comment>
<feature type="transmembrane region" description="Helical" evidence="2">
    <location>
        <begin position="488"/>
        <end position="510"/>
    </location>
</feature>
<gene>
    <name evidence="3" type="ORF">DGAL_LOCUS9192</name>
</gene>
<accession>A0A8J2WG55</accession>
<keyword evidence="2" id="KW-0472">Membrane</keyword>
<feature type="region of interest" description="Disordered" evidence="1">
    <location>
        <begin position="357"/>
        <end position="389"/>
    </location>
</feature>
<feature type="region of interest" description="Disordered" evidence="1">
    <location>
        <begin position="830"/>
        <end position="850"/>
    </location>
</feature>
<evidence type="ECO:0000256" key="1">
    <source>
        <dbReference type="SAM" id="MobiDB-lite"/>
    </source>
</evidence>
<feature type="compositionally biased region" description="Acidic residues" evidence="1">
    <location>
        <begin position="374"/>
        <end position="389"/>
    </location>
</feature>
<dbReference type="EMBL" id="CAKKLH010000212">
    <property type="protein sequence ID" value="CAH0106044.1"/>
    <property type="molecule type" value="Genomic_DNA"/>
</dbReference>
<keyword evidence="4" id="KW-1185">Reference proteome</keyword>
<protein>
    <submittedName>
        <fullName evidence="3">Uncharacterized protein</fullName>
    </submittedName>
</protein>
<evidence type="ECO:0000313" key="4">
    <source>
        <dbReference type="Proteomes" id="UP000789390"/>
    </source>
</evidence>
<dbReference type="OrthoDB" id="6358162at2759"/>
<organism evidence="3 4">
    <name type="scientific">Daphnia galeata</name>
    <dbReference type="NCBI Taxonomy" id="27404"/>
    <lineage>
        <taxon>Eukaryota</taxon>
        <taxon>Metazoa</taxon>
        <taxon>Ecdysozoa</taxon>
        <taxon>Arthropoda</taxon>
        <taxon>Crustacea</taxon>
        <taxon>Branchiopoda</taxon>
        <taxon>Diplostraca</taxon>
        <taxon>Cladocera</taxon>
        <taxon>Anomopoda</taxon>
        <taxon>Daphniidae</taxon>
        <taxon>Daphnia</taxon>
    </lineage>
</organism>
<feature type="compositionally biased region" description="Basic residues" evidence="1">
    <location>
        <begin position="832"/>
        <end position="844"/>
    </location>
</feature>
<feature type="region of interest" description="Disordered" evidence="1">
    <location>
        <begin position="126"/>
        <end position="146"/>
    </location>
</feature>
<evidence type="ECO:0000256" key="2">
    <source>
        <dbReference type="SAM" id="Phobius"/>
    </source>
</evidence>
<proteinExistence type="predicted"/>
<name>A0A8J2WG55_9CRUS</name>
<dbReference type="Proteomes" id="UP000789390">
    <property type="component" value="Unassembled WGS sequence"/>
</dbReference>